<keyword evidence="4 8" id="KW-0611">Plant defense</keyword>
<dbReference type="KEGG" id="nnu:104599489"/>
<dbReference type="GeneID" id="104599489"/>
<protein>
    <recommendedName>
        <fullName evidence="8">MLO-like protein</fullName>
    </recommendedName>
</protein>
<evidence type="ECO:0000256" key="3">
    <source>
        <dbReference type="ARBA" id="ARBA00022692"/>
    </source>
</evidence>
<dbReference type="GO" id="GO:0006952">
    <property type="term" value="P:defense response"/>
    <property type="evidence" value="ECO:0007669"/>
    <property type="project" value="UniProtKB-KW"/>
</dbReference>
<comment type="function">
    <text evidence="8">May be involved in modulation of pathogen defense and leaf cell death.</text>
</comment>
<keyword evidence="8" id="KW-0112">Calmodulin-binding</keyword>
<name>A0A1U8A0E9_NELNU</name>
<dbReference type="PANTHER" id="PTHR31942:SF72">
    <property type="entry name" value="MLO-LIKE PROTEIN"/>
    <property type="match status" value="1"/>
</dbReference>
<organism evidence="9 10">
    <name type="scientific">Nelumbo nucifera</name>
    <name type="common">Sacred lotus</name>
    <dbReference type="NCBI Taxonomy" id="4432"/>
    <lineage>
        <taxon>Eukaryota</taxon>
        <taxon>Viridiplantae</taxon>
        <taxon>Streptophyta</taxon>
        <taxon>Embryophyta</taxon>
        <taxon>Tracheophyta</taxon>
        <taxon>Spermatophyta</taxon>
        <taxon>Magnoliopsida</taxon>
        <taxon>Proteales</taxon>
        <taxon>Nelumbonaceae</taxon>
        <taxon>Nelumbo</taxon>
    </lineage>
</organism>
<dbReference type="PANTHER" id="PTHR31942">
    <property type="entry name" value="MLO-LIKE PROTEIN 1"/>
    <property type="match status" value="1"/>
</dbReference>
<keyword evidence="3 8" id="KW-0812">Transmembrane</keyword>
<evidence type="ECO:0000256" key="4">
    <source>
        <dbReference type="ARBA" id="ARBA00022821"/>
    </source>
</evidence>
<proteinExistence type="inferred from homology"/>
<dbReference type="GO" id="GO:0005516">
    <property type="term" value="F:calmodulin binding"/>
    <property type="evidence" value="ECO:0007669"/>
    <property type="project" value="UniProtKB-KW"/>
</dbReference>
<dbReference type="Proteomes" id="UP000189703">
    <property type="component" value="Unplaced"/>
</dbReference>
<evidence type="ECO:0000313" key="10">
    <source>
        <dbReference type="RefSeq" id="XP_010260351.1"/>
    </source>
</evidence>
<gene>
    <name evidence="10" type="primary">LOC104599489</name>
    <name evidence="8" type="synonym">MLO</name>
</gene>
<evidence type="ECO:0000256" key="5">
    <source>
        <dbReference type="ARBA" id="ARBA00022989"/>
    </source>
</evidence>
<dbReference type="AlphaFoldDB" id="A0A1U8A0E9"/>
<comment type="domain">
    <text evidence="8">The C-terminus contains a calmodulin-binding domain, which binds calmodulin in a calcium-dependent fashion.</text>
</comment>
<dbReference type="RefSeq" id="XP_010260351.1">
    <property type="nucleotide sequence ID" value="XM_010262049.1"/>
</dbReference>
<comment type="similarity">
    <text evidence="2 8">Belongs to the MLO family.</text>
</comment>
<evidence type="ECO:0000256" key="8">
    <source>
        <dbReference type="RuleBase" id="RU280816"/>
    </source>
</evidence>
<evidence type="ECO:0000256" key="1">
    <source>
        <dbReference type="ARBA" id="ARBA00004141"/>
    </source>
</evidence>
<dbReference type="GO" id="GO:0016020">
    <property type="term" value="C:membrane"/>
    <property type="evidence" value="ECO:0007669"/>
    <property type="project" value="UniProtKB-SubCell"/>
</dbReference>
<keyword evidence="9" id="KW-1185">Reference proteome</keyword>
<dbReference type="OMA" id="TSFAMRH"/>
<comment type="subcellular location">
    <subcellularLocation>
        <location evidence="1 8">Membrane</location>
        <topology evidence="1 8">Multi-pass membrane protein</topology>
    </subcellularLocation>
</comment>
<evidence type="ECO:0000256" key="6">
    <source>
        <dbReference type="ARBA" id="ARBA00023136"/>
    </source>
</evidence>
<dbReference type="OrthoDB" id="1388414at2759"/>
<dbReference type="InterPro" id="IPR004326">
    <property type="entry name" value="Mlo"/>
</dbReference>
<dbReference type="Pfam" id="PF03094">
    <property type="entry name" value="Mlo"/>
    <property type="match status" value="2"/>
</dbReference>
<evidence type="ECO:0000256" key="7">
    <source>
        <dbReference type="ARBA" id="ARBA00023265"/>
    </source>
</evidence>
<accession>A0A1U8A0E9</accession>
<keyword evidence="7 8" id="KW-0568">Pathogenesis-related protein</keyword>
<sequence>MAETEAIGSSIEETPTWAIAAVCFVLISISILIEHALNLISKFFTRRRRKSLRLALYKIKSELMLLGFISLLLTICEEHISKICIPKNVGESFLPCKNLIHSNDIGEEPRCAEEGKVSILSRNGVQQLQYLIFVLAFFHVLSCVLTFGLGMAKMKRWESWEEETRTLEYHFTNDPRRFRLTHQTSFGKRHLKCWSEYPLLLWPVCFLRQFNASVSKTDYFTLRHGFIMAHFAEGSEFDFQKFLRRAVDEDFHVVVGISPLMWIFSVLFIFFNANGFYNYFWLPFIPLVMLLLVGTKLQVVITKMGLESHGEAPVVRGTFIVKPSDDLFWFKRPQLLLHLIQFILFQNAFQMAFFAWTWYKFGLRSCFHRTTEDIVIRIVMGVLVQVYCGYATLPLYALVTQMGSSMKKSVFTERVIDGLKNWHHSAKRSLATSSKTNSTVASPDPSPSRTLHTSLSDGQEVETVELYHPSPNADAGHLGVEIREEKFDINVNDPRSYDGEISFGR</sequence>
<keyword evidence="6 8" id="KW-0472">Membrane</keyword>
<evidence type="ECO:0000313" key="9">
    <source>
        <dbReference type="Proteomes" id="UP000189703"/>
    </source>
</evidence>
<reference evidence="10" key="1">
    <citation type="submission" date="2025-08" db="UniProtKB">
        <authorList>
            <consortium name="RefSeq"/>
        </authorList>
    </citation>
    <scope>IDENTIFICATION</scope>
</reference>
<keyword evidence="5 8" id="KW-1133">Transmembrane helix</keyword>
<dbReference type="eggNOG" id="ENOG502QQFC">
    <property type="taxonomic scope" value="Eukaryota"/>
</dbReference>
<evidence type="ECO:0000256" key="2">
    <source>
        <dbReference type="ARBA" id="ARBA00006574"/>
    </source>
</evidence>